<dbReference type="GO" id="GO:0034755">
    <property type="term" value="P:iron ion transmembrane transport"/>
    <property type="evidence" value="ECO:0007669"/>
    <property type="project" value="TreeGrafter"/>
</dbReference>
<evidence type="ECO:0000256" key="3">
    <source>
        <dbReference type="ARBA" id="ARBA00022692"/>
    </source>
</evidence>
<feature type="transmembrane region" description="Helical" evidence="6">
    <location>
        <begin position="244"/>
        <end position="269"/>
    </location>
</feature>
<comment type="caution">
    <text evidence="7">The sequence shown here is derived from an EMBL/GenBank/DDBJ whole genome shotgun (WGS) entry which is preliminary data.</text>
</comment>
<keyword evidence="4 6" id="KW-1133">Transmembrane helix</keyword>
<name>A0A1F8GNX3_9BACT</name>
<organism evidence="7 8">
    <name type="scientific">Candidatus Yanofskybacteria bacterium RIFCSPLOWO2_01_FULL_44_22</name>
    <dbReference type="NCBI Taxonomy" id="1802697"/>
    <lineage>
        <taxon>Bacteria</taxon>
        <taxon>Candidatus Yanofskyibacteriota</taxon>
    </lineage>
</organism>
<gene>
    <name evidence="7" type="ORF">A2925_03840</name>
</gene>
<dbReference type="AlphaFoldDB" id="A0A1F8GNX3"/>
<dbReference type="EMBL" id="MGKL01000003">
    <property type="protein sequence ID" value="OGN26690.1"/>
    <property type="molecule type" value="Genomic_DNA"/>
</dbReference>
<evidence type="ECO:0008006" key="9">
    <source>
        <dbReference type="Google" id="ProtNLM"/>
    </source>
</evidence>
<feature type="transmembrane region" description="Helical" evidence="6">
    <location>
        <begin position="362"/>
        <end position="381"/>
    </location>
</feature>
<evidence type="ECO:0000256" key="4">
    <source>
        <dbReference type="ARBA" id="ARBA00022989"/>
    </source>
</evidence>
<keyword evidence="5 6" id="KW-0472">Membrane</keyword>
<evidence type="ECO:0000313" key="8">
    <source>
        <dbReference type="Proteomes" id="UP000178256"/>
    </source>
</evidence>
<protein>
    <recommendedName>
        <fullName evidence="9">Iron transporter</fullName>
    </recommendedName>
</protein>
<feature type="transmembrane region" description="Helical" evidence="6">
    <location>
        <begin position="82"/>
        <end position="100"/>
    </location>
</feature>
<feature type="transmembrane region" description="Helical" evidence="6">
    <location>
        <begin position="120"/>
        <end position="138"/>
    </location>
</feature>
<evidence type="ECO:0000256" key="1">
    <source>
        <dbReference type="ARBA" id="ARBA00004141"/>
    </source>
</evidence>
<comment type="subcellular location">
    <subcellularLocation>
        <location evidence="1">Membrane</location>
        <topology evidence="1">Multi-pass membrane protein</topology>
    </subcellularLocation>
</comment>
<dbReference type="PANTHER" id="PTHR11706">
    <property type="entry name" value="SOLUTE CARRIER PROTEIN FAMILY 11 MEMBER"/>
    <property type="match status" value="1"/>
</dbReference>
<keyword evidence="2" id="KW-0813">Transport</keyword>
<accession>A0A1F8GNX3</accession>
<dbReference type="GO" id="GO:0005384">
    <property type="term" value="F:manganese ion transmembrane transporter activity"/>
    <property type="evidence" value="ECO:0007669"/>
    <property type="project" value="TreeGrafter"/>
</dbReference>
<evidence type="ECO:0000256" key="6">
    <source>
        <dbReference type="SAM" id="Phobius"/>
    </source>
</evidence>
<keyword evidence="3 6" id="KW-0812">Transmembrane</keyword>
<evidence type="ECO:0000256" key="2">
    <source>
        <dbReference type="ARBA" id="ARBA00022448"/>
    </source>
</evidence>
<feature type="transmembrane region" description="Helical" evidence="6">
    <location>
        <begin position="145"/>
        <end position="163"/>
    </location>
</feature>
<evidence type="ECO:0000313" key="7">
    <source>
        <dbReference type="EMBL" id="OGN26690.1"/>
    </source>
</evidence>
<dbReference type="Proteomes" id="UP000178256">
    <property type="component" value="Unassembled WGS sequence"/>
</dbReference>
<sequence>MLQKIKNLWKSLGPGLITGASDDDPSGIITYSVAGAKMGPHALWSMLYTLPLMTVVQEMSAKIGLASQCGLAGNIKKHYSKITLILISSLIILANTFNIGADIFGMASAIELLMPGSAQLLSWIIVVAILFLTVVLPYRKIVVIFKWLSMTLLAYIAAGFIVVEEWPKLAWQMIAPSFQINRDNFLIVVALFGTTISPYLAFWQASEEAEEKRIKDKSEDGPYICEYKIVTRSELRRAAKDTKLGMFFSNLIGFFIIALTSSVLFNAGIHNIETVKDAAEALRPLAGDYAYILFSLGVIGAGLLAIPILAGSSAYVLAEIFNWKGGLDRPFSKAKAFYMVIIFSTLVGLMITYTGISPIQALFFTAIIHGIVAPFLISIILHMSNNPAIVGPNVNGRTSNILGYTTLVVMIAAIVVLFITEFPADKAGALIGSWF</sequence>
<dbReference type="STRING" id="1802697.A2925_03840"/>
<dbReference type="Pfam" id="PF01566">
    <property type="entry name" value="Nramp"/>
    <property type="match status" value="1"/>
</dbReference>
<feature type="transmembrane region" description="Helical" evidence="6">
    <location>
        <begin position="337"/>
        <end position="356"/>
    </location>
</feature>
<feature type="transmembrane region" description="Helical" evidence="6">
    <location>
        <begin position="185"/>
        <end position="203"/>
    </location>
</feature>
<reference evidence="7 8" key="1">
    <citation type="journal article" date="2016" name="Nat. Commun.">
        <title>Thousands of microbial genomes shed light on interconnected biogeochemical processes in an aquifer system.</title>
        <authorList>
            <person name="Anantharaman K."/>
            <person name="Brown C.T."/>
            <person name="Hug L.A."/>
            <person name="Sharon I."/>
            <person name="Castelle C.J."/>
            <person name="Probst A.J."/>
            <person name="Thomas B.C."/>
            <person name="Singh A."/>
            <person name="Wilkins M.J."/>
            <person name="Karaoz U."/>
            <person name="Brodie E.L."/>
            <person name="Williams K.H."/>
            <person name="Hubbard S.S."/>
            <person name="Banfield J.F."/>
        </authorList>
    </citation>
    <scope>NUCLEOTIDE SEQUENCE [LARGE SCALE GENOMIC DNA]</scope>
</reference>
<dbReference type="PANTHER" id="PTHR11706:SF33">
    <property type="entry name" value="NATURAL RESISTANCE-ASSOCIATED MACROPHAGE PROTEIN 2"/>
    <property type="match status" value="1"/>
</dbReference>
<feature type="transmembrane region" description="Helical" evidence="6">
    <location>
        <begin position="401"/>
        <end position="420"/>
    </location>
</feature>
<evidence type="ECO:0000256" key="5">
    <source>
        <dbReference type="ARBA" id="ARBA00023136"/>
    </source>
</evidence>
<dbReference type="GO" id="GO:0005886">
    <property type="term" value="C:plasma membrane"/>
    <property type="evidence" value="ECO:0007669"/>
    <property type="project" value="TreeGrafter"/>
</dbReference>
<dbReference type="GO" id="GO:0015086">
    <property type="term" value="F:cadmium ion transmembrane transporter activity"/>
    <property type="evidence" value="ECO:0007669"/>
    <property type="project" value="TreeGrafter"/>
</dbReference>
<proteinExistence type="predicted"/>
<feature type="transmembrane region" description="Helical" evidence="6">
    <location>
        <begin position="289"/>
        <end position="317"/>
    </location>
</feature>
<dbReference type="InterPro" id="IPR001046">
    <property type="entry name" value="NRAMP_fam"/>
</dbReference>